<proteinExistence type="predicted"/>
<reference evidence="3" key="1">
    <citation type="submission" date="2017-08" db="EMBL/GenBank/DDBJ databases">
        <authorList>
            <person name="Varghese N."/>
            <person name="Submissions S."/>
        </authorList>
    </citation>
    <scope>NUCLEOTIDE SEQUENCE [LARGE SCALE GENOMIC DNA]</scope>
    <source>
        <strain evidence="3">AP-Melu-1000-B4</strain>
    </source>
</reference>
<name>A0A240DZN1_9BURK</name>
<gene>
    <name evidence="2" type="ORF">SAMN06295945_0988</name>
</gene>
<keyword evidence="1" id="KW-1133">Transmembrane helix</keyword>
<protein>
    <submittedName>
        <fullName evidence="2">Uncharacterized protein</fullName>
    </submittedName>
</protein>
<dbReference type="RefSeq" id="WP_096672902.1">
    <property type="nucleotide sequence ID" value="NZ_OANS01000002.1"/>
</dbReference>
<dbReference type="EMBL" id="OANS01000002">
    <property type="protein sequence ID" value="SNX28649.1"/>
    <property type="molecule type" value="Genomic_DNA"/>
</dbReference>
<dbReference type="Proteomes" id="UP000218069">
    <property type="component" value="Unassembled WGS sequence"/>
</dbReference>
<organism evidence="2 3">
    <name type="scientific">Polynucleobacter meluiroseus</name>
    <dbReference type="NCBI Taxonomy" id="1938814"/>
    <lineage>
        <taxon>Bacteria</taxon>
        <taxon>Pseudomonadati</taxon>
        <taxon>Pseudomonadota</taxon>
        <taxon>Betaproteobacteria</taxon>
        <taxon>Burkholderiales</taxon>
        <taxon>Burkholderiaceae</taxon>
        <taxon>Polynucleobacter</taxon>
    </lineage>
</organism>
<feature type="transmembrane region" description="Helical" evidence="1">
    <location>
        <begin position="99"/>
        <end position="117"/>
    </location>
</feature>
<keyword evidence="1" id="KW-0472">Membrane</keyword>
<sequence>MHSKFQNPLVSKVHAVILAVVLCFAVLGMQSIGLFHGMLHANQTQDAQSYAVFDEIEQAFSADPQKSNPVCKLLDSLLLGASAISGQGDLNLPSFSHPTPLVVILASFILLKVWLYQSQAPPQSLPR</sequence>
<evidence type="ECO:0000313" key="3">
    <source>
        <dbReference type="Proteomes" id="UP000218069"/>
    </source>
</evidence>
<keyword evidence="3" id="KW-1185">Reference proteome</keyword>
<evidence type="ECO:0000256" key="1">
    <source>
        <dbReference type="SAM" id="Phobius"/>
    </source>
</evidence>
<accession>A0A240DZN1</accession>
<evidence type="ECO:0000313" key="2">
    <source>
        <dbReference type="EMBL" id="SNX28649.1"/>
    </source>
</evidence>
<dbReference type="AlphaFoldDB" id="A0A240DZN1"/>
<feature type="transmembrane region" description="Helical" evidence="1">
    <location>
        <begin position="12"/>
        <end position="32"/>
    </location>
</feature>
<keyword evidence="1" id="KW-0812">Transmembrane</keyword>